<dbReference type="EMBL" id="JAAIII010000003">
    <property type="protein sequence ID" value="NMM93950.1"/>
    <property type="molecule type" value="Genomic_DNA"/>
</dbReference>
<accession>A0A7Y0EPA5</accession>
<evidence type="ECO:0000256" key="2">
    <source>
        <dbReference type="SAM" id="MobiDB-lite"/>
    </source>
</evidence>
<feature type="transmembrane region" description="Helical" evidence="3">
    <location>
        <begin position="82"/>
        <end position="102"/>
    </location>
</feature>
<proteinExistence type="predicted"/>
<feature type="region of interest" description="Disordered" evidence="2">
    <location>
        <begin position="1"/>
        <end position="76"/>
    </location>
</feature>
<reference evidence="4 5" key="1">
    <citation type="submission" date="2020-02" db="EMBL/GenBank/DDBJ databases">
        <title>Characterization of phylogenetic diversity of novel bifidobacterial species isolated in Czech ZOOs.</title>
        <authorList>
            <person name="Lugli G.A."/>
            <person name="Vera N.B."/>
            <person name="Ventura M."/>
        </authorList>
    </citation>
    <scope>NUCLEOTIDE SEQUENCE [LARGE SCALE GENOMIC DNA]</scope>
    <source>
        <strain evidence="4 5">DSM 109957</strain>
    </source>
</reference>
<feature type="compositionally biased region" description="Low complexity" evidence="2">
    <location>
        <begin position="62"/>
        <end position="72"/>
    </location>
</feature>
<keyword evidence="3" id="KW-0812">Transmembrane</keyword>
<evidence type="ECO:0000256" key="3">
    <source>
        <dbReference type="SAM" id="Phobius"/>
    </source>
</evidence>
<keyword evidence="5" id="KW-1185">Reference proteome</keyword>
<keyword evidence="3" id="KW-1133">Transmembrane helix</keyword>
<evidence type="ECO:0000256" key="1">
    <source>
        <dbReference type="SAM" id="Coils"/>
    </source>
</evidence>
<gene>
    <name evidence="4" type="ORF">G1C95_1137</name>
</gene>
<organism evidence="4 5">
    <name type="scientific">Bifidobacterium oedipodis</name>
    <dbReference type="NCBI Taxonomy" id="2675322"/>
    <lineage>
        <taxon>Bacteria</taxon>
        <taxon>Bacillati</taxon>
        <taxon>Actinomycetota</taxon>
        <taxon>Actinomycetes</taxon>
        <taxon>Bifidobacteriales</taxon>
        <taxon>Bifidobacteriaceae</taxon>
        <taxon>Bifidobacterium</taxon>
    </lineage>
</organism>
<evidence type="ECO:0000313" key="5">
    <source>
        <dbReference type="Proteomes" id="UP000532194"/>
    </source>
</evidence>
<keyword evidence="1" id="KW-0175">Coiled coil</keyword>
<dbReference type="Proteomes" id="UP000532194">
    <property type="component" value="Unassembled WGS sequence"/>
</dbReference>
<name>A0A7Y0EPA5_9BIFI</name>
<sequence>MTDPTPQPVPAPEPQPQQPQAAPIQPQEQATQPLPPQQPEQPQYIQAPKYGAMIPDTPQPEQPQQDEPQATAVKRKPSKHTIIVAASLAAALIIGATGGWFARQPSFDSITAENDNLKSSLDSVRDTYDDTYQKLQDAESEVSKYDTIYNSVTDLENQKHDLEQELKALQGQYDQAKGEPIQLPAGEFTVGKEVPAGRYIISGSSNFKTFDIFGSVDINTILGDSAVGSGDYHGQLVKGYTIKNYAPATLTPVS</sequence>
<comment type="caution">
    <text evidence="4">The sequence shown here is derived from an EMBL/GenBank/DDBJ whole genome shotgun (WGS) entry which is preliminary data.</text>
</comment>
<dbReference type="Gene3D" id="1.20.1170.10">
    <property type="match status" value="1"/>
</dbReference>
<feature type="coiled-coil region" evidence="1">
    <location>
        <begin position="121"/>
        <end position="179"/>
    </location>
</feature>
<keyword evidence="3" id="KW-0472">Membrane</keyword>
<dbReference type="RefSeq" id="WP_169171996.1">
    <property type="nucleotide sequence ID" value="NZ_JAAIII010000003.1"/>
</dbReference>
<feature type="compositionally biased region" description="Pro residues" evidence="2">
    <location>
        <begin position="1"/>
        <end position="17"/>
    </location>
</feature>
<feature type="compositionally biased region" description="Low complexity" evidence="2">
    <location>
        <begin position="18"/>
        <end position="32"/>
    </location>
</feature>
<dbReference type="AlphaFoldDB" id="A0A7Y0EPA5"/>
<protein>
    <submittedName>
        <fullName evidence="4">Uncharacterized protein</fullName>
    </submittedName>
</protein>
<evidence type="ECO:0000313" key="4">
    <source>
        <dbReference type="EMBL" id="NMM93950.1"/>
    </source>
</evidence>